<reference evidence="1" key="1">
    <citation type="submission" date="2018-11" db="EMBL/GenBank/DDBJ databases">
        <title>The sequence and de novo assembly of Larimichthys crocea genome using PacBio and Hi-C technologies.</title>
        <authorList>
            <person name="Xu P."/>
            <person name="Chen B."/>
            <person name="Zhou Z."/>
            <person name="Ke Q."/>
            <person name="Wu Y."/>
            <person name="Bai H."/>
            <person name="Pu F."/>
        </authorList>
    </citation>
    <scope>NUCLEOTIDE SEQUENCE</scope>
    <source>
        <tissue evidence="1">Muscle</tissue>
    </source>
</reference>
<keyword evidence="2" id="KW-1185">Reference proteome</keyword>
<evidence type="ECO:0000313" key="1">
    <source>
        <dbReference type="EMBL" id="TMS15288.1"/>
    </source>
</evidence>
<dbReference type="EMBL" id="CM011682">
    <property type="protein sequence ID" value="TMS15288.1"/>
    <property type="molecule type" value="Genomic_DNA"/>
</dbReference>
<gene>
    <name evidence="1" type="ORF">E3U43_021750</name>
</gene>
<dbReference type="Proteomes" id="UP000793456">
    <property type="component" value="Chromosome IX"/>
</dbReference>
<evidence type="ECO:0000313" key="2">
    <source>
        <dbReference type="Proteomes" id="UP000793456"/>
    </source>
</evidence>
<proteinExistence type="predicted"/>
<accession>A0ACD3R7E3</accession>
<protein>
    <submittedName>
        <fullName evidence="1">Uncharacterized protein</fullName>
    </submittedName>
</protein>
<sequence length="63" mass="6912">MEGNAAAPKKAIRHSHSLCPGEKKYVQKRKQKVMKRLNSLGVDCTANWTTAILSSGINEKSLS</sequence>
<name>A0ACD3R7E3_LARCR</name>
<organism evidence="1 2">
    <name type="scientific">Larimichthys crocea</name>
    <name type="common">Large yellow croaker</name>
    <name type="synonym">Pseudosciaena crocea</name>
    <dbReference type="NCBI Taxonomy" id="215358"/>
    <lineage>
        <taxon>Eukaryota</taxon>
        <taxon>Metazoa</taxon>
        <taxon>Chordata</taxon>
        <taxon>Craniata</taxon>
        <taxon>Vertebrata</taxon>
        <taxon>Euteleostomi</taxon>
        <taxon>Actinopterygii</taxon>
        <taxon>Neopterygii</taxon>
        <taxon>Teleostei</taxon>
        <taxon>Neoteleostei</taxon>
        <taxon>Acanthomorphata</taxon>
        <taxon>Eupercaria</taxon>
        <taxon>Sciaenidae</taxon>
        <taxon>Larimichthys</taxon>
    </lineage>
</organism>
<comment type="caution">
    <text evidence="1">The sequence shown here is derived from an EMBL/GenBank/DDBJ whole genome shotgun (WGS) entry which is preliminary data.</text>
</comment>